<evidence type="ECO:0000259" key="6">
    <source>
        <dbReference type="PROSITE" id="PS50977"/>
    </source>
</evidence>
<evidence type="ECO:0000256" key="5">
    <source>
        <dbReference type="PROSITE-ProRule" id="PRU00335"/>
    </source>
</evidence>
<evidence type="ECO:0000256" key="4">
    <source>
        <dbReference type="ARBA" id="ARBA00023163"/>
    </source>
</evidence>
<dbReference type="PANTHER" id="PTHR30055:SF226">
    <property type="entry name" value="HTH-TYPE TRANSCRIPTIONAL REGULATOR PKSA"/>
    <property type="match status" value="1"/>
</dbReference>
<dbReference type="SUPFAM" id="SSF48498">
    <property type="entry name" value="Tetracyclin repressor-like, C-terminal domain"/>
    <property type="match status" value="1"/>
</dbReference>
<organism evidence="7 8">
    <name type="scientific">Saccharopolyspora cebuensis</name>
    <dbReference type="NCBI Taxonomy" id="418759"/>
    <lineage>
        <taxon>Bacteria</taxon>
        <taxon>Bacillati</taxon>
        <taxon>Actinomycetota</taxon>
        <taxon>Actinomycetes</taxon>
        <taxon>Pseudonocardiales</taxon>
        <taxon>Pseudonocardiaceae</taxon>
        <taxon>Saccharopolyspora</taxon>
    </lineage>
</organism>
<protein>
    <submittedName>
        <fullName evidence="7">TetR/AcrR family transcriptional regulator</fullName>
    </submittedName>
</protein>
<keyword evidence="2" id="KW-0805">Transcription regulation</keyword>
<evidence type="ECO:0000256" key="2">
    <source>
        <dbReference type="ARBA" id="ARBA00023015"/>
    </source>
</evidence>
<dbReference type="InterPro" id="IPR050109">
    <property type="entry name" value="HTH-type_TetR-like_transc_reg"/>
</dbReference>
<dbReference type="Pfam" id="PF13977">
    <property type="entry name" value="TetR_C_6"/>
    <property type="match status" value="1"/>
</dbReference>
<dbReference type="PROSITE" id="PS50977">
    <property type="entry name" value="HTH_TETR_2"/>
    <property type="match status" value="1"/>
</dbReference>
<keyword evidence="1" id="KW-0678">Repressor</keyword>
<dbReference type="Pfam" id="PF00440">
    <property type="entry name" value="TetR_N"/>
    <property type="match status" value="1"/>
</dbReference>
<accession>A0ABV4CQI2</accession>
<feature type="DNA-binding region" description="H-T-H motif" evidence="5">
    <location>
        <begin position="31"/>
        <end position="50"/>
    </location>
</feature>
<dbReference type="SUPFAM" id="SSF46689">
    <property type="entry name" value="Homeodomain-like"/>
    <property type="match status" value="1"/>
</dbReference>
<keyword evidence="4" id="KW-0804">Transcription</keyword>
<keyword evidence="3 5" id="KW-0238">DNA-binding</keyword>
<dbReference type="InterPro" id="IPR039538">
    <property type="entry name" value="BetI_C"/>
</dbReference>
<evidence type="ECO:0000256" key="3">
    <source>
        <dbReference type="ARBA" id="ARBA00023125"/>
    </source>
</evidence>
<reference evidence="7 8" key="1">
    <citation type="submission" date="2024-08" db="EMBL/GenBank/DDBJ databases">
        <title>Genome mining of Saccharopolyspora cebuensis PGLac3 from Nigerian medicinal plant.</title>
        <authorList>
            <person name="Ezeobiora C.E."/>
            <person name="Igbokwe N.H."/>
            <person name="Amin D.H."/>
            <person name="Mendie U.E."/>
        </authorList>
    </citation>
    <scope>NUCLEOTIDE SEQUENCE [LARGE SCALE GENOMIC DNA]</scope>
    <source>
        <strain evidence="7 8">PGLac3</strain>
    </source>
</reference>
<gene>
    <name evidence="7" type="ORF">AB8O55_23655</name>
</gene>
<comment type="caution">
    <text evidence="7">The sequence shown here is derived from an EMBL/GenBank/DDBJ whole genome shotgun (WGS) entry which is preliminary data.</text>
</comment>
<evidence type="ECO:0000256" key="1">
    <source>
        <dbReference type="ARBA" id="ARBA00022491"/>
    </source>
</evidence>
<evidence type="ECO:0000313" key="7">
    <source>
        <dbReference type="EMBL" id="MEY8042417.1"/>
    </source>
</evidence>
<dbReference type="EMBL" id="JBGEHV010000056">
    <property type="protein sequence ID" value="MEY8042417.1"/>
    <property type="molecule type" value="Genomic_DNA"/>
</dbReference>
<dbReference type="RefSeq" id="WP_345356993.1">
    <property type="nucleotide sequence ID" value="NZ_BAABII010000003.1"/>
</dbReference>
<dbReference type="Gene3D" id="1.10.357.10">
    <property type="entry name" value="Tetracycline Repressor, domain 2"/>
    <property type="match status" value="1"/>
</dbReference>
<feature type="domain" description="HTH tetR-type" evidence="6">
    <location>
        <begin position="8"/>
        <end position="68"/>
    </location>
</feature>
<dbReference type="Proteomes" id="UP001564626">
    <property type="component" value="Unassembled WGS sequence"/>
</dbReference>
<proteinExistence type="predicted"/>
<dbReference type="InterPro" id="IPR009057">
    <property type="entry name" value="Homeodomain-like_sf"/>
</dbReference>
<sequence>MPKKVDHAQRRVLIAEALLRLASTGGLEAVSLRDVAAEAGISMGAVQHYFATKEEMLAHAMDYAVQRAGERIEARLAENPEQVTTRDVLRALMLEMLATTDDSRREFLVSIAFFQRAVAAPELAAHYREFWPRLEKWITEELREAQTAGELTEEVDPAREAELIVLLPDALSQGLLLGHRTEQDAAAAIDYHLDQLFD</sequence>
<evidence type="ECO:0000313" key="8">
    <source>
        <dbReference type="Proteomes" id="UP001564626"/>
    </source>
</evidence>
<dbReference type="InterPro" id="IPR001647">
    <property type="entry name" value="HTH_TetR"/>
</dbReference>
<keyword evidence="8" id="KW-1185">Reference proteome</keyword>
<dbReference type="PANTHER" id="PTHR30055">
    <property type="entry name" value="HTH-TYPE TRANSCRIPTIONAL REGULATOR RUTR"/>
    <property type="match status" value="1"/>
</dbReference>
<name>A0ABV4CQI2_9PSEU</name>
<dbReference type="InterPro" id="IPR036271">
    <property type="entry name" value="Tet_transcr_reg_TetR-rel_C_sf"/>
</dbReference>
<dbReference type="PRINTS" id="PR00455">
    <property type="entry name" value="HTHTETR"/>
</dbReference>